<dbReference type="InterPro" id="IPR011322">
    <property type="entry name" value="N-reg_PII-like_a/b"/>
</dbReference>
<dbReference type="SUPFAM" id="SSF54913">
    <property type="entry name" value="GlnB-like"/>
    <property type="match status" value="1"/>
</dbReference>
<dbReference type="InterPro" id="IPR015867">
    <property type="entry name" value="N-reg_PII/ATP_PRibTrfase_C"/>
</dbReference>
<dbReference type="EMBL" id="CP030759">
    <property type="protein sequence ID" value="AXA36181.1"/>
    <property type="molecule type" value="Genomic_DNA"/>
</dbReference>
<reference evidence="2 3" key="1">
    <citation type="submission" date="2018-05" db="EMBL/GenBank/DDBJ databases">
        <title>A metagenomic window into the 2 km-deep terrestrial subsurface aquifer revealed taxonomically and functionally diverse microbial community comprising novel uncultured bacterial lineages.</title>
        <authorList>
            <person name="Kadnikov V.V."/>
            <person name="Mardanov A.V."/>
            <person name="Beletsky A.V."/>
            <person name="Banks D."/>
            <person name="Pimenov N.V."/>
            <person name="Frank Y.A."/>
            <person name="Karnachuk O.V."/>
            <person name="Ravin N.V."/>
        </authorList>
    </citation>
    <scope>NUCLEOTIDE SEQUENCE [LARGE SCALE GENOMIC DNA]</scope>
    <source>
        <strain evidence="2">BY</strain>
    </source>
</reference>
<dbReference type="Pfam" id="PF02641">
    <property type="entry name" value="DUF190"/>
    <property type="match status" value="1"/>
</dbReference>
<dbReference type="Gene3D" id="3.30.70.120">
    <property type="match status" value="1"/>
</dbReference>
<organism evidence="2 3">
    <name type="scientific">Sumerlaea chitinivorans</name>
    <dbReference type="NCBI Taxonomy" id="2250252"/>
    <lineage>
        <taxon>Bacteria</taxon>
        <taxon>Candidatus Sumerlaeota</taxon>
        <taxon>Candidatus Sumerlaeia</taxon>
        <taxon>Candidatus Sumerlaeales</taxon>
        <taxon>Candidatus Sumerlaeaceae</taxon>
        <taxon>Candidatus Sumerlaea</taxon>
    </lineage>
</organism>
<protein>
    <submittedName>
        <fullName evidence="2">Uncharacterized protein</fullName>
    </submittedName>
</protein>
<comment type="similarity">
    <text evidence="1">Belongs to the UPF0166 family.</text>
</comment>
<sequence>MKLEGEQVLLRIFVDSFRRYRHRPLYEAIVEHARRRGYAGATVFEGIEGFGMSGIFLKEKRWALANDREMVIELVDTPQRLDALLEELEPMLEDVVVTRERAKVVRYLGHGRRS</sequence>
<gene>
    <name evidence="2" type="ORF">BRCON_1404</name>
</gene>
<accession>A0A2Z4Y4Q1</accession>
<dbReference type="PANTHER" id="PTHR35983">
    <property type="entry name" value="UPF0166 PROTEIN TM_0021"/>
    <property type="match status" value="1"/>
</dbReference>
<dbReference type="AlphaFoldDB" id="A0A2Z4Y4Q1"/>
<name>A0A2Z4Y4Q1_SUMC1</name>
<dbReference type="PANTHER" id="PTHR35983:SF1">
    <property type="entry name" value="UPF0166 PROTEIN TM_0021"/>
    <property type="match status" value="1"/>
</dbReference>
<evidence type="ECO:0000256" key="1">
    <source>
        <dbReference type="ARBA" id="ARBA00010554"/>
    </source>
</evidence>
<evidence type="ECO:0000313" key="2">
    <source>
        <dbReference type="EMBL" id="AXA36181.1"/>
    </source>
</evidence>
<proteinExistence type="inferred from homology"/>
<dbReference type="Proteomes" id="UP000262583">
    <property type="component" value="Chromosome"/>
</dbReference>
<dbReference type="InterPro" id="IPR003793">
    <property type="entry name" value="UPF0166"/>
</dbReference>
<dbReference type="KEGG" id="schv:BRCON_1404"/>
<evidence type="ECO:0000313" key="3">
    <source>
        <dbReference type="Proteomes" id="UP000262583"/>
    </source>
</evidence>